<reference evidence="8 9" key="1">
    <citation type="submission" date="2018-06" db="EMBL/GenBank/DDBJ databases">
        <title>Nitrincola tibetense sp. nov., isolated from Lake XuguoCo on Tibetan Plateau.</title>
        <authorList>
            <person name="Xing P."/>
        </authorList>
    </citation>
    <scope>NUCLEOTIDE SEQUENCE [LARGE SCALE GENOMIC DNA]</scope>
    <source>
        <strain evidence="9">xg18</strain>
    </source>
</reference>
<dbReference type="Pfam" id="PF04453">
    <property type="entry name" value="LptD"/>
    <property type="match status" value="1"/>
</dbReference>
<dbReference type="InterPro" id="IPR020889">
    <property type="entry name" value="LipoPS_assembly_LptD"/>
</dbReference>
<gene>
    <name evidence="4" type="primary">lptD</name>
    <name evidence="8" type="ORF">DN062_00860</name>
</gene>
<organism evidence="8 9">
    <name type="scientific">Nitrincola tibetensis</name>
    <dbReference type="NCBI Taxonomy" id="2219697"/>
    <lineage>
        <taxon>Bacteria</taxon>
        <taxon>Pseudomonadati</taxon>
        <taxon>Pseudomonadota</taxon>
        <taxon>Gammaproteobacteria</taxon>
        <taxon>Oceanospirillales</taxon>
        <taxon>Oceanospirillaceae</taxon>
        <taxon>Nitrincola</taxon>
    </lineage>
</organism>
<evidence type="ECO:0000256" key="2">
    <source>
        <dbReference type="ARBA" id="ARBA00023136"/>
    </source>
</evidence>
<evidence type="ECO:0000256" key="5">
    <source>
        <dbReference type="SAM" id="MobiDB-lite"/>
    </source>
</evidence>
<feature type="region of interest" description="Disordered" evidence="5">
    <location>
        <begin position="48"/>
        <end position="124"/>
    </location>
</feature>
<keyword evidence="1 4" id="KW-0732">Signal</keyword>
<dbReference type="GO" id="GO:1990351">
    <property type="term" value="C:transporter complex"/>
    <property type="evidence" value="ECO:0007669"/>
    <property type="project" value="TreeGrafter"/>
</dbReference>
<dbReference type="Pfam" id="PF03968">
    <property type="entry name" value="LptD_N"/>
    <property type="match status" value="1"/>
</dbReference>
<protein>
    <recommendedName>
        <fullName evidence="4">LPS-assembly protein LptD</fullName>
    </recommendedName>
</protein>
<feature type="chain" id="PRO_5017092605" description="LPS-assembly protein LptD" evidence="4">
    <location>
        <begin position="26"/>
        <end position="916"/>
    </location>
</feature>
<dbReference type="OrthoDB" id="9760225at2"/>
<dbReference type="InterPro" id="IPR007543">
    <property type="entry name" value="LptD_C"/>
</dbReference>
<comment type="caution">
    <text evidence="4">Lacks conserved residue(s) required for the propagation of feature annotation.</text>
</comment>
<comment type="subunit">
    <text evidence="4">Component of the lipopolysaccharide transport and assembly complex. Interacts with LptE and LptA.</text>
</comment>
<feature type="domain" description="Organic solvent tolerance-like N-terminal" evidence="6">
    <location>
        <begin position="230"/>
        <end position="332"/>
    </location>
</feature>
<proteinExistence type="inferred from homology"/>
<evidence type="ECO:0000313" key="8">
    <source>
        <dbReference type="EMBL" id="RAU19665.1"/>
    </source>
</evidence>
<evidence type="ECO:0000256" key="4">
    <source>
        <dbReference type="HAMAP-Rule" id="MF_01411"/>
    </source>
</evidence>
<dbReference type="InterPro" id="IPR050218">
    <property type="entry name" value="LptD"/>
</dbReference>
<dbReference type="RefSeq" id="WP_112156659.1">
    <property type="nucleotide sequence ID" value="NZ_QKRX01000001.1"/>
</dbReference>
<feature type="domain" description="LptD C-terminal" evidence="7">
    <location>
        <begin position="439"/>
        <end position="826"/>
    </location>
</feature>
<evidence type="ECO:0000313" key="9">
    <source>
        <dbReference type="Proteomes" id="UP000250744"/>
    </source>
</evidence>
<feature type="signal peptide" evidence="4">
    <location>
        <begin position="1"/>
        <end position="25"/>
    </location>
</feature>
<dbReference type="GO" id="GO:0009279">
    <property type="term" value="C:cell outer membrane"/>
    <property type="evidence" value="ECO:0007669"/>
    <property type="project" value="UniProtKB-SubCell"/>
</dbReference>
<accession>A0A364NS07</accession>
<dbReference type="Proteomes" id="UP000250744">
    <property type="component" value="Unassembled WGS sequence"/>
</dbReference>
<comment type="subcellular location">
    <subcellularLocation>
        <location evidence="4">Cell outer membrane</location>
    </subcellularLocation>
</comment>
<feature type="compositionally biased region" description="Polar residues" evidence="5">
    <location>
        <begin position="89"/>
        <end position="99"/>
    </location>
</feature>
<feature type="compositionally biased region" description="Low complexity" evidence="5">
    <location>
        <begin position="102"/>
        <end position="121"/>
    </location>
</feature>
<dbReference type="GO" id="GO:0043165">
    <property type="term" value="P:Gram-negative-bacterium-type cell outer membrane assembly"/>
    <property type="evidence" value="ECO:0007669"/>
    <property type="project" value="UniProtKB-UniRule"/>
</dbReference>
<keyword evidence="9" id="KW-1185">Reference proteome</keyword>
<evidence type="ECO:0000259" key="7">
    <source>
        <dbReference type="Pfam" id="PF04453"/>
    </source>
</evidence>
<sequence precursor="true">MPFTKSSTFRLSVAVAAVLSSYAMAQTSQASWDCKANTQGEWECASGVTPAANTTNNAESMVRSTSQPTTQRRLSVSEVQPDKAPSDSKPLTTASQVPQVRQAPQTPETPTPLQTTAEQATSTPDAVLNKVTPNELPTSAQSSAAKLPDFLASDAPYSHLDWYPYTDNETRLCSGRYIEPEELMAAIAENRPLSELPIYAGASSSSADLQSGLTRLTGGVNIRQGGREFNSNYGELNQAERTASLQGQVQFRQPGLLMIAERADVDFDQGVSGFSQSQYVMHQEHLRGSAEQITHYIDDRITLEKGMMTYCEPGNNDWAIHSGSIELYPEEGYGVARHATLQVAGIPVIYMPWFRFPIDDRRQSGFLYPSLSVSKGDGTDISVPYYFNLAPNLDDTLTLRFIENRGLLLENELRYLNSWSNNELSAAVLANDNRANNENRWLLSVKHQGQITPEVTSSVDFSRASDDDYFADLGTSLEVERKEHLDQKAEIRYQADTWQLLGRFHDYQTINDNIASPYKRVPQVLLTGQEALNQRLDFNYTAEYVRFRRDRRDFFDQAMFSAPEDALRKTTADRVHLRPSLSYKYYRPWGYVHPKLSLWHSQYSFNFESAPNFNLPTSTTAGIASLDSGLYFDRDIHFRNTSYSQSFEPRLMLLHVEKNKSQPSPSQFRYFDSSALDFSYYNLFDPYGWSGNDRVSATQQATLGVSSAIYSDKGVEQLRVAVAQSHYLKDRDSMDLRPGDISGQETSSNLAFMAQWNITPTLRLSHDSEIDRNNYSFEEHNYRAIWIPNNENMLYLSYRDRVNSNNANEPIRQSDIAFRHQINPKWGVVGRWQHDIENSKKLDTLVGVEYGTCCWKMRLTGREWLTSSNVRGATASYDRGVFVEFVLRGLGSFGGDGGRGLIEEITGFKEKDHDNF</sequence>
<dbReference type="AlphaFoldDB" id="A0A364NS07"/>
<dbReference type="HAMAP" id="MF_01411">
    <property type="entry name" value="LPS_assembly_LptD"/>
    <property type="match status" value="1"/>
</dbReference>
<name>A0A364NS07_9GAMM</name>
<evidence type="ECO:0000256" key="1">
    <source>
        <dbReference type="ARBA" id="ARBA00022729"/>
    </source>
</evidence>
<evidence type="ECO:0000256" key="3">
    <source>
        <dbReference type="ARBA" id="ARBA00023237"/>
    </source>
</evidence>
<evidence type="ECO:0000259" key="6">
    <source>
        <dbReference type="Pfam" id="PF03968"/>
    </source>
</evidence>
<keyword evidence="3 4" id="KW-0998">Cell outer membrane</keyword>
<feature type="compositionally biased region" description="Polar residues" evidence="5">
    <location>
        <begin position="51"/>
        <end position="78"/>
    </location>
</feature>
<dbReference type="PANTHER" id="PTHR30189">
    <property type="entry name" value="LPS-ASSEMBLY PROTEIN"/>
    <property type="match status" value="1"/>
</dbReference>
<dbReference type="GO" id="GO:0015920">
    <property type="term" value="P:lipopolysaccharide transport"/>
    <property type="evidence" value="ECO:0007669"/>
    <property type="project" value="InterPro"/>
</dbReference>
<dbReference type="PANTHER" id="PTHR30189:SF1">
    <property type="entry name" value="LPS-ASSEMBLY PROTEIN LPTD"/>
    <property type="match status" value="1"/>
</dbReference>
<dbReference type="InterPro" id="IPR005653">
    <property type="entry name" value="OstA-like_N"/>
</dbReference>
<keyword evidence="2 4" id="KW-0472">Membrane</keyword>
<comment type="function">
    <text evidence="4">Together with LptE, is involved in the assembly of lipopolysaccharide (LPS) at the surface of the outer membrane.</text>
</comment>
<comment type="caution">
    <text evidence="8">The sequence shown here is derived from an EMBL/GenBank/DDBJ whole genome shotgun (WGS) entry which is preliminary data.</text>
</comment>
<dbReference type="EMBL" id="QKRX01000001">
    <property type="protein sequence ID" value="RAU19665.1"/>
    <property type="molecule type" value="Genomic_DNA"/>
</dbReference>
<comment type="similarity">
    <text evidence="4">Belongs to the LptD family.</text>
</comment>